<dbReference type="InterPro" id="IPR003297">
    <property type="entry name" value="IL-1RA/IL-36"/>
</dbReference>
<dbReference type="GO" id="GO:0005615">
    <property type="term" value="C:extracellular space"/>
    <property type="evidence" value="ECO:0007669"/>
    <property type="project" value="InterPro"/>
</dbReference>
<dbReference type="Ensembl" id="ENSSSCT00060044181.1">
    <property type="protein sequence ID" value="ENSSSCP00060018843.1"/>
    <property type="gene ID" value="ENSSSCG00060032621.1"/>
</dbReference>
<evidence type="ECO:0000313" key="6">
    <source>
        <dbReference type="Ensembl" id="ENSSSCP00060018843.1"/>
    </source>
</evidence>
<evidence type="ECO:0000313" key="7">
    <source>
        <dbReference type="Proteomes" id="UP000694723"/>
    </source>
</evidence>
<sequence length="161" mass="18160">GAVWSWLLSIPLAWGVTECQKRRTGLSPAWSLTPVSIFPVFPVSLSTIACRDAGIYDEKKGTPFYLGVKDQNLCLYCTEIRGQPTLQLKEKDIMNLYFEAKGQPPFLFFHIEEGSTFVFQSFSRPGWFIATSSTVGQSVTLTKQRGQTQSTNFYLEDENNI</sequence>
<dbReference type="PRINTS" id="PR01360">
    <property type="entry name" value="INTRLEUKIN1X"/>
</dbReference>
<proteinExistence type="inferred from homology"/>
<dbReference type="AlphaFoldDB" id="A0A8D1V3V0"/>
<evidence type="ECO:0000256" key="3">
    <source>
        <dbReference type="ARBA" id="ARBA00022525"/>
    </source>
</evidence>
<dbReference type="Proteomes" id="UP000694723">
    <property type="component" value="Unplaced"/>
</dbReference>
<comment type="similarity">
    <text evidence="2 4">Belongs to the IL-1 family.</text>
</comment>
<dbReference type="GO" id="GO:0006954">
    <property type="term" value="P:inflammatory response"/>
    <property type="evidence" value="ECO:0007669"/>
    <property type="project" value="InterPro"/>
</dbReference>
<keyword evidence="3 4" id="KW-0964">Secreted</keyword>
<dbReference type="Pfam" id="PF00340">
    <property type="entry name" value="IL1"/>
    <property type="match status" value="1"/>
</dbReference>
<dbReference type="InterPro" id="IPR000975">
    <property type="entry name" value="IL-1_fam"/>
</dbReference>
<dbReference type="PANTHER" id="PTHR10078">
    <property type="entry name" value="INTERLEUKIN-1 FAMILY MEMBER"/>
    <property type="match status" value="1"/>
</dbReference>
<protein>
    <recommendedName>
        <fullName evidence="4">Interleukin-1</fullName>
    </recommendedName>
</protein>
<dbReference type="PANTHER" id="PTHR10078:SF24">
    <property type="entry name" value="INTERLEUKIN-36 BETA"/>
    <property type="match status" value="1"/>
</dbReference>
<dbReference type="InterPro" id="IPR008996">
    <property type="entry name" value="IL1/FGF"/>
</dbReference>
<organism evidence="6 7">
    <name type="scientific">Sus scrofa</name>
    <name type="common">Pig</name>
    <dbReference type="NCBI Taxonomy" id="9823"/>
    <lineage>
        <taxon>Eukaryota</taxon>
        <taxon>Metazoa</taxon>
        <taxon>Chordata</taxon>
        <taxon>Craniata</taxon>
        <taxon>Vertebrata</taxon>
        <taxon>Euteleostomi</taxon>
        <taxon>Mammalia</taxon>
        <taxon>Eutheria</taxon>
        <taxon>Laurasiatheria</taxon>
        <taxon>Artiodactyla</taxon>
        <taxon>Suina</taxon>
        <taxon>Suidae</taxon>
        <taxon>Sus</taxon>
    </lineage>
</organism>
<evidence type="ECO:0000256" key="5">
    <source>
        <dbReference type="SAM" id="SignalP"/>
    </source>
</evidence>
<dbReference type="SMART" id="SM00125">
    <property type="entry name" value="IL1"/>
    <property type="match status" value="1"/>
</dbReference>
<evidence type="ECO:0000256" key="4">
    <source>
        <dbReference type="RuleBase" id="RU003753"/>
    </source>
</evidence>
<comment type="subcellular location">
    <subcellularLocation>
        <location evidence="1 4">Secreted</location>
    </subcellularLocation>
</comment>
<dbReference type="Gene3D" id="2.80.10.50">
    <property type="match status" value="1"/>
</dbReference>
<accession>A0A8D1V3V0</accession>
<dbReference type="GO" id="GO:0005125">
    <property type="term" value="F:cytokine activity"/>
    <property type="evidence" value="ECO:0007669"/>
    <property type="project" value="UniProtKB-UniRule"/>
</dbReference>
<dbReference type="GO" id="GO:0005149">
    <property type="term" value="F:interleukin-1 receptor binding"/>
    <property type="evidence" value="ECO:0007669"/>
    <property type="project" value="UniProtKB-UniRule"/>
</dbReference>
<reference evidence="6" key="1">
    <citation type="submission" date="2025-08" db="UniProtKB">
        <authorList>
            <consortium name="Ensembl"/>
        </authorList>
    </citation>
    <scope>IDENTIFICATION</scope>
</reference>
<name>A0A8D1V3V0_PIG</name>
<evidence type="ECO:0000256" key="2">
    <source>
        <dbReference type="ARBA" id="ARBA00010448"/>
    </source>
</evidence>
<feature type="chain" id="PRO_5034799466" description="Interleukin-1" evidence="5">
    <location>
        <begin position="20"/>
        <end position="161"/>
    </location>
</feature>
<dbReference type="PRINTS" id="PR00264">
    <property type="entry name" value="INTERLEUKIN1"/>
</dbReference>
<feature type="signal peptide" evidence="5">
    <location>
        <begin position="1"/>
        <end position="19"/>
    </location>
</feature>
<dbReference type="SUPFAM" id="SSF50353">
    <property type="entry name" value="Cytokine"/>
    <property type="match status" value="1"/>
</dbReference>
<keyword evidence="5" id="KW-0732">Signal</keyword>
<evidence type="ECO:0000256" key="1">
    <source>
        <dbReference type="ARBA" id="ARBA00004613"/>
    </source>
</evidence>
<dbReference type="GO" id="GO:0006955">
    <property type="term" value="P:immune response"/>
    <property type="evidence" value="ECO:0007669"/>
    <property type="project" value="InterPro"/>
</dbReference>